<evidence type="ECO:0000313" key="10">
    <source>
        <dbReference type="Proteomes" id="UP000233524"/>
    </source>
</evidence>
<name>A0A2N3N2A2_9PEZI</name>
<keyword evidence="2" id="KW-0690">Ribosome biogenesis</keyword>
<dbReference type="OrthoDB" id="25675at2759"/>
<feature type="region of interest" description="Disordered" evidence="8">
    <location>
        <begin position="394"/>
        <end position="417"/>
    </location>
</feature>
<dbReference type="AlphaFoldDB" id="A0A2N3N2A2"/>
<evidence type="ECO:0000256" key="7">
    <source>
        <dbReference type="ARBA" id="ARBA00076388"/>
    </source>
</evidence>
<dbReference type="EMBL" id="NLAX01001034">
    <property type="protein sequence ID" value="PKS06565.1"/>
    <property type="molecule type" value="Genomic_DNA"/>
</dbReference>
<comment type="caution">
    <text evidence="9">The sequence shown here is derived from an EMBL/GenBank/DDBJ whole genome shotgun (WGS) entry which is preliminary data.</text>
</comment>
<dbReference type="GO" id="GO:0006364">
    <property type="term" value="P:rRNA processing"/>
    <property type="evidence" value="ECO:0007669"/>
    <property type="project" value="UniProtKB-KW"/>
</dbReference>
<organism evidence="9 10">
    <name type="scientific">Lomentospora prolificans</name>
    <dbReference type="NCBI Taxonomy" id="41688"/>
    <lineage>
        <taxon>Eukaryota</taxon>
        <taxon>Fungi</taxon>
        <taxon>Dikarya</taxon>
        <taxon>Ascomycota</taxon>
        <taxon>Pezizomycotina</taxon>
        <taxon>Sordariomycetes</taxon>
        <taxon>Hypocreomycetidae</taxon>
        <taxon>Microascales</taxon>
        <taxon>Microascaceae</taxon>
        <taxon>Lomentospora</taxon>
    </lineage>
</organism>
<gene>
    <name evidence="9" type="ORF">jhhlp_007313</name>
</gene>
<evidence type="ECO:0000256" key="6">
    <source>
        <dbReference type="ARBA" id="ARBA00038503"/>
    </source>
</evidence>
<protein>
    <recommendedName>
        <fullName evidence="7">U three protein 23</fullName>
    </recommendedName>
</protein>
<sequence length="678" mass="76569">MRTSSLLPPCLASAIRSPPPCRSRLRARRSFAHSIVQRWSSGIVSLPPSSDEPPNRPLPKFPFRFETGIALFAKRAPRPFPPPFTSIPSASFSDPLSTFDRSRDRRRQWVNGELIRGHTNGDDAVYASDYFLCVNDGVGAWSTRPRGHAGLWSRLILHFWVASMEDDMLRACDLNQEYHPDPIAYLDKAFSQTLEATSAPIDCHGTTTACGAQLFYKTRGEAGHHTPLLYITNLGDSQVLVMRPSERKVLFKTTAQWHWFDCPRQLGTNSPDTPHNNAVVDTLVIQEGDVVLAMSDGVIDNLWEHEIVRIVAESMEKWETTEEPLAQSMDRMQFAASELMNAAKIIALDPFAESPYMEHAIEEGLASAGVIASYRRDKIKKILELELPPHNPKLPNRSYLQLPPRDSAQSLPPPPPELVKSCRLKMRGKRSKQYRKLMEQYQMHFGFREPYQVIVDAELVKDCGKFKMDMVSLLKKTLHGEVKPLITQCSIRHLYANKSEPGMDSIIDNAKLIERRFCGHHPQEHPEPLSTRDCIHSVVDGKNSGRNKHRYVVATQDYDLRRELRGIPGVPLIYINKGVMIMEPMASVSAMEKAKEERIKFKAELKTTGKRKRTDEEEEVKENSEAQTESSKVTTAEQPKKKKKKKNYGKARGPNPLAVKKKKTPGQPQKPKAGTITG</sequence>
<comment type="subcellular location">
    <subcellularLocation>
        <location evidence="1">Nucleus</location>
        <location evidence="1">Nucleolus</location>
    </subcellularLocation>
</comment>
<dbReference type="GO" id="GO:0032040">
    <property type="term" value="C:small-subunit processome"/>
    <property type="evidence" value="ECO:0007669"/>
    <property type="project" value="InterPro"/>
</dbReference>
<dbReference type="InterPro" id="IPR036457">
    <property type="entry name" value="PPM-type-like_dom_sf"/>
</dbReference>
<dbReference type="InterPro" id="IPR006984">
    <property type="entry name" value="Fcf1/UTP23"/>
</dbReference>
<evidence type="ECO:0000256" key="5">
    <source>
        <dbReference type="ARBA" id="ARBA00037300"/>
    </source>
</evidence>
<evidence type="ECO:0000256" key="3">
    <source>
        <dbReference type="ARBA" id="ARBA00022552"/>
    </source>
</evidence>
<feature type="compositionally biased region" description="Polar residues" evidence="8">
    <location>
        <begin position="625"/>
        <end position="637"/>
    </location>
</feature>
<dbReference type="FunFam" id="3.60.40.10:FF:000118">
    <property type="entry name" value="Phosphatase 2C-like domain-containing protein"/>
    <property type="match status" value="1"/>
</dbReference>
<dbReference type="Pfam" id="PF04900">
    <property type="entry name" value="Fcf1"/>
    <property type="match status" value="1"/>
</dbReference>
<keyword evidence="4" id="KW-0539">Nucleus</keyword>
<proteinExistence type="inferred from homology"/>
<feature type="region of interest" description="Disordered" evidence="8">
    <location>
        <begin position="606"/>
        <end position="678"/>
    </location>
</feature>
<dbReference type="STRING" id="41688.A0A2N3N2A2"/>
<comment type="similarity">
    <text evidence="6">Belongs to the UTP23/FCF1 family. UTP23 subfamily.</text>
</comment>
<dbReference type="VEuPathDB" id="FungiDB:jhhlp_007313"/>
<accession>A0A2N3N2A2</accession>
<dbReference type="InterPro" id="IPR029060">
    <property type="entry name" value="PIN-like_dom_sf"/>
</dbReference>
<evidence type="ECO:0000256" key="8">
    <source>
        <dbReference type="SAM" id="MobiDB-lite"/>
    </source>
</evidence>
<evidence type="ECO:0000256" key="1">
    <source>
        <dbReference type="ARBA" id="ARBA00004604"/>
    </source>
</evidence>
<keyword evidence="10" id="KW-1185">Reference proteome</keyword>
<dbReference type="Gene3D" id="3.60.40.10">
    <property type="entry name" value="PPM-type phosphatase domain"/>
    <property type="match status" value="1"/>
</dbReference>
<evidence type="ECO:0000256" key="4">
    <source>
        <dbReference type="ARBA" id="ARBA00023242"/>
    </source>
</evidence>
<comment type="function">
    <text evidence="5">Involved in rRNA-processing and ribosome biogenesis.</text>
</comment>
<evidence type="ECO:0000313" key="9">
    <source>
        <dbReference type="EMBL" id="PKS06565.1"/>
    </source>
</evidence>
<dbReference type="CDD" id="cd09865">
    <property type="entry name" value="PIN_ScUtp23p-like"/>
    <property type="match status" value="1"/>
</dbReference>
<feature type="compositionally biased region" description="Basic residues" evidence="8">
    <location>
        <begin position="640"/>
        <end position="649"/>
    </location>
</feature>
<evidence type="ECO:0000256" key="2">
    <source>
        <dbReference type="ARBA" id="ARBA00022517"/>
    </source>
</evidence>
<dbReference type="Proteomes" id="UP000233524">
    <property type="component" value="Unassembled WGS sequence"/>
</dbReference>
<dbReference type="Gene3D" id="3.40.50.1010">
    <property type="entry name" value="5'-nuclease"/>
    <property type="match status" value="1"/>
</dbReference>
<keyword evidence="3" id="KW-0698">rRNA processing</keyword>
<reference evidence="9 10" key="1">
    <citation type="journal article" date="2017" name="G3 (Bethesda)">
        <title>First Draft Genome Sequence of the Pathogenic Fungus Lomentospora prolificans (Formerly Scedosporium prolificans).</title>
        <authorList>
            <person name="Luo R."/>
            <person name="Zimin A."/>
            <person name="Workman R."/>
            <person name="Fan Y."/>
            <person name="Pertea G."/>
            <person name="Grossman N."/>
            <person name="Wear M.P."/>
            <person name="Jia B."/>
            <person name="Miller H."/>
            <person name="Casadevall A."/>
            <person name="Timp W."/>
            <person name="Zhang S.X."/>
            <person name="Salzberg S.L."/>
        </authorList>
    </citation>
    <scope>NUCLEOTIDE SEQUENCE [LARGE SCALE GENOMIC DNA]</scope>
    <source>
        <strain evidence="9 10">JHH-5317</strain>
    </source>
</reference>
<dbReference type="PANTHER" id="PTHR12416">
    <property type="entry name" value="RRNA-PROCESSING PROTEIN UTP23 HOMOLOG"/>
    <property type="match status" value="1"/>
</dbReference>
<dbReference type="SUPFAM" id="SSF88723">
    <property type="entry name" value="PIN domain-like"/>
    <property type="match status" value="1"/>
</dbReference>
<dbReference type="FunFam" id="3.40.50.1010:FF:000006">
    <property type="entry name" value="rRNA-processing protein UTP23 homolog"/>
    <property type="match status" value="1"/>
</dbReference>
<dbReference type="InParanoid" id="A0A2N3N2A2"/>
<dbReference type="SUPFAM" id="SSF81606">
    <property type="entry name" value="PP2C-like"/>
    <property type="match status" value="1"/>
</dbReference>